<evidence type="ECO:0000313" key="2">
    <source>
        <dbReference type="EMBL" id="QFQ02168.1"/>
    </source>
</evidence>
<name>A0A5J6Z4Y6_9CORY</name>
<organism evidence="2 3">
    <name type="scientific">Corynebacterium urogenitale</name>
    <dbReference type="NCBI Taxonomy" id="2487892"/>
    <lineage>
        <taxon>Bacteria</taxon>
        <taxon>Bacillati</taxon>
        <taxon>Actinomycetota</taxon>
        <taxon>Actinomycetes</taxon>
        <taxon>Mycobacteriales</taxon>
        <taxon>Corynebacteriaceae</taxon>
        <taxon>Corynebacterium</taxon>
    </lineage>
</organism>
<dbReference type="EMBL" id="CP045032">
    <property type="protein sequence ID" value="QFQ02168.1"/>
    <property type="molecule type" value="Genomic_DNA"/>
</dbReference>
<feature type="region of interest" description="Disordered" evidence="1">
    <location>
        <begin position="50"/>
        <end position="76"/>
    </location>
</feature>
<sequence>MAIFLLDRNFATVGVAFPKIAIDRVAKFRSAGKFRHGRIEGSPRFLTILSNPIEPPDNREPLDHPETPSKFGPWRQPENRAIVAVRNAQQVRAVD</sequence>
<dbReference type="RefSeq" id="WP_151902563.1">
    <property type="nucleotide sequence ID" value="NZ_CP045032.1"/>
</dbReference>
<dbReference type="AlphaFoldDB" id="A0A5J6Z4Y6"/>
<accession>A0A5J6Z4Y6</accession>
<reference evidence="3" key="1">
    <citation type="submission" date="2019-10" db="EMBL/GenBank/DDBJ databases">
        <title>Complete genome sequence of Corynebacterium urogenitalis DSM 108747, isolated from the genital tract of a cow.</title>
        <authorList>
            <person name="Ruckert C."/>
            <person name="Ballas P."/>
            <person name="Wagener K."/>
            <person name="Drillich M."/>
            <person name="Kaempfer P."/>
            <person name="Busse H.-J."/>
            <person name="Ehling-Schulz M."/>
        </authorList>
    </citation>
    <scope>NUCLEOTIDE SEQUENCE [LARGE SCALE GENOMIC DNA]</scope>
    <source>
        <strain evidence="3">LMM 1652</strain>
    </source>
</reference>
<dbReference type="Proteomes" id="UP000326711">
    <property type="component" value="Chromosome"/>
</dbReference>
<proteinExistence type="predicted"/>
<keyword evidence="3" id="KW-1185">Reference proteome</keyword>
<protein>
    <submittedName>
        <fullName evidence="2">Uncharacterized protein</fullName>
    </submittedName>
</protein>
<gene>
    <name evidence="2" type="ORF">CUROG_03945</name>
</gene>
<evidence type="ECO:0000256" key="1">
    <source>
        <dbReference type="SAM" id="MobiDB-lite"/>
    </source>
</evidence>
<evidence type="ECO:0000313" key="3">
    <source>
        <dbReference type="Proteomes" id="UP000326711"/>
    </source>
</evidence>
<feature type="compositionally biased region" description="Basic and acidic residues" evidence="1">
    <location>
        <begin position="56"/>
        <end position="67"/>
    </location>
</feature>
<dbReference type="KEGG" id="cuo:CUROG_03945"/>